<comment type="caution">
    <text evidence="1">The sequence shown here is derived from an EMBL/GenBank/DDBJ whole genome shotgun (WGS) entry which is preliminary data.</text>
</comment>
<proteinExistence type="predicted"/>
<organism evidence="1 3">
    <name type="scientific">Mycena pura</name>
    <dbReference type="NCBI Taxonomy" id="153505"/>
    <lineage>
        <taxon>Eukaryota</taxon>
        <taxon>Fungi</taxon>
        <taxon>Dikarya</taxon>
        <taxon>Basidiomycota</taxon>
        <taxon>Agaricomycotina</taxon>
        <taxon>Agaricomycetes</taxon>
        <taxon>Agaricomycetidae</taxon>
        <taxon>Agaricales</taxon>
        <taxon>Marasmiineae</taxon>
        <taxon>Mycenaceae</taxon>
        <taxon>Mycena</taxon>
    </lineage>
</organism>
<protein>
    <submittedName>
        <fullName evidence="1">Uncharacterized protein</fullName>
    </submittedName>
</protein>
<evidence type="ECO:0000313" key="1">
    <source>
        <dbReference type="EMBL" id="KAJ7200631.1"/>
    </source>
</evidence>
<dbReference type="EMBL" id="JARJCW010000062">
    <property type="protein sequence ID" value="KAJ7200631.1"/>
    <property type="molecule type" value="Genomic_DNA"/>
</dbReference>
<evidence type="ECO:0000313" key="3">
    <source>
        <dbReference type="Proteomes" id="UP001219525"/>
    </source>
</evidence>
<dbReference type="AlphaFoldDB" id="A0AAD6V5Y5"/>
<evidence type="ECO:0000313" key="2">
    <source>
        <dbReference type="EMBL" id="KAJ7206657.1"/>
    </source>
</evidence>
<reference evidence="1" key="1">
    <citation type="submission" date="2023-03" db="EMBL/GenBank/DDBJ databases">
        <title>Massive genome expansion in bonnet fungi (Mycena s.s.) driven by repeated elements and novel gene families across ecological guilds.</title>
        <authorList>
            <consortium name="Lawrence Berkeley National Laboratory"/>
            <person name="Harder C.B."/>
            <person name="Miyauchi S."/>
            <person name="Viragh M."/>
            <person name="Kuo A."/>
            <person name="Thoen E."/>
            <person name="Andreopoulos B."/>
            <person name="Lu D."/>
            <person name="Skrede I."/>
            <person name="Drula E."/>
            <person name="Henrissat B."/>
            <person name="Morin E."/>
            <person name="Kohler A."/>
            <person name="Barry K."/>
            <person name="LaButti K."/>
            <person name="Morin E."/>
            <person name="Salamov A."/>
            <person name="Lipzen A."/>
            <person name="Mereny Z."/>
            <person name="Hegedus B."/>
            <person name="Baldrian P."/>
            <person name="Stursova M."/>
            <person name="Weitz H."/>
            <person name="Taylor A."/>
            <person name="Grigoriev I.V."/>
            <person name="Nagy L.G."/>
            <person name="Martin F."/>
            <person name="Kauserud H."/>
        </authorList>
    </citation>
    <scope>NUCLEOTIDE SEQUENCE</scope>
    <source>
        <strain evidence="1">9144</strain>
    </source>
</reference>
<keyword evidence="3" id="KW-1185">Reference proteome</keyword>
<accession>A0AAD6V5Y5</accession>
<name>A0AAD6V5Y5_9AGAR</name>
<dbReference type="Proteomes" id="UP001219525">
    <property type="component" value="Unassembled WGS sequence"/>
</dbReference>
<gene>
    <name evidence="2" type="ORF">GGX14DRAFT_568203</name>
    <name evidence="1" type="ORF">GGX14DRAFT_572033</name>
</gene>
<dbReference type="EMBL" id="JARJCW010000039">
    <property type="protein sequence ID" value="KAJ7206657.1"/>
    <property type="molecule type" value="Genomic_DNA"/>
</dbReference>
<sequence>MARLKHSPRLSNAAEIKSQRVFPHPALALHVARHSPAHYSWWRCRTCRSWRLWPSPCSAACPHNSQRCTRRYECTCAESALELIKPGLEIAAKYYHKFSQTDAYLMAMFINPSVRLQWIQKHWSASEVRDAKEKIIARLSRYSAETDTTDEFRPPGHAWPYSLTSCTRGRRHAKGSTLA</sequence>